<evidence type="ECO:0000256" key="2">
    <source>
        <dbReference type="ARBA" id="ARBA00023134"/>
    </source>
</evidence>
<proteinExistence type="predicted"/>
<dbReference type="EMBL" id="CAMXCT010006510">
    <property type="protein sequence ID" value="CAI4014977.1"/>
    <property type="molecule type" value="Genomic_DNA"/>
</dbReference>
<dbReference type="InterPro" id="IPR024156">
    <property type="entry name" value="Small_GTPase_ARF"/>
</dbReference>
<reference evidence="5" key="1">
    <citation type="submission" date="2022-10" db="EMBL/GenBank/DDBJ databases">
        <authorList>
            <person name="Chen Y."/>
            <person name="Dougan E. K."/>
            <person name="Chan C."/>
            <person name="Rhodes N."/>
            <person name="Thang M."/>
        </authorList>
    </citation>
    <scope>NUCLEOTIDE SEQUENCE</scope>
</reference>
<feature type="binding site" evidence="3">
    <location>
        <begin position="152"/>
        <end position="157"/>
    </location>
    <ligand>
        <name>GTP</name>
        <dbReference type="ChEBI" id="CHEBI:37565"/>
    </ligand>
</feature>
<dbReference type="InterPro" id="IPR027417">
    <property type="entry name" value="P-loop_NTPase"/>
</dbReference>
<sequence length="226" mass="26037">MSMIKSLFAKCAGFSGGIISGNSEFPQFLILGLERSGKTTLLYRLKIGSGWQDIKADMERMRQPNEDGKVEDPGYHYEELSRFFSVGVWEVPGTEAMRHLWKLFYHSIKIHCVIFVVDGAESEDRIDVAKRHLHVLMNEAELRNTCFCVVINQRLDDKLNPVYDEKEDVLKYKLGLHELHPSIDWRTKHFIINILELKGESDKEWAQVMMFAKEILSSGKGFGLKL</sequence>
<keyword evidence="4" id="KW-0479">Metal-binding</keyword>
<dbReference type="Gene3D" id="3.40.50.300">
    <property type="entry name" value="P-loop containing nucleotide triphosphate hydrolases"/>
    <property type="match status" value="1"/>
</dbReference>
<feature type="binding site" evidence="4">
    <location>
        <position position="39"/>
    </location>
    <ligand>
        <name>Mg(2+)</name>
        <dbReference type="ChEBI" id="CHEBI:18420"/>
    </ligand>
</feature>
<evidence type="ECO:0000256" key="3">
    <source>
        <dbReference type="PIRSR" id="PIRSR606689-1"/>
    </source>
</evidence>
<keyword evidence="7" id="KW-1185">Reference proteome</keyword>
<dbReference type="PANTHER" id="PTHR11711">
    <property type="entry name" value="ADP RIBOSYLATION FACTOR-RELATED"/>
    <property type="match status" value="1"/>
</dbReference>
<dbReference type="GO" id="GO:0046872">
    <property type="term" value="F:metal ion binding"/>
    <property type="evidence" value="ECO:0007669"/>
    <property type="project" value="UniProtKB-KW"/>
</dbReference>
<protein>
    <submittedName>
        <fullName evidence="6">ADP-ribosylation factor 1</fullName>
    </submittedName>
</protein>
<evidence type="ECO:0000313" key="5">
    <source>
        <dbReference type="EMBL" id="CAI4014977.1"/>
    </source>
</evidence>
<feature type="binding site" evidence="3">
    <location>
        <begin position="32"/>
        <end position="39"/>
    </location>
    <ligand>
        <name>GTP</name>
        <dbReference type="ChEBI" id="CHEBI:37565"/>
    </ligand>
</feature>
<dbReference type="Pfam" id="PF00025">
    <property type="entry name" value="Arf"/>
    <property type="match status" value="1"/>
</dbReference>
<reference evidence="6 7" key="2">
    <citation type="submission" date="2024-05" db="EMBL/GenBank/DDBJ databases">
        <authorList>
            <person name="Chen Y."/>
            <person name="Shah S."/>
            <person name="Dougan E. K."/>
            <person name="Thang M."/>
            <person name="Chan C."/>
        </authorList>
    </citation>
    <scope>NUCLEOTIDE SEQUENCE [LARGE SCALE GENOMIC DNA]</scope>
</reference>
<name>A0A9P1DQW4_9DINO</name>
<dbReference type="InterPro" id="IPR006689">
    <property type="entry name" value="Small_GTPase_ARF/SAR"/>
</dbReference>
<dbReference type="SUPFAM" id="SSF52540">
    <property type="entry name" value="P-loop containing nucleoside triphosphate hydrolases"/>
    <property type="match status" value="1"/>
</dbReference>
<dbReference type="Proteomes" id="UP001152797">
    <property type="component" value="Unassembled WGS sequence"/>
</dbReference>
<dbReference type="AlphaFoldDB" id="A0A9P1DQW4"/>
<dbReference type="EMBL" id="CAMXCT020006510">
    <property type="protein sequence ID" value="CAL1168352.1"/>
    <property type="molecule type" value="Genomic_DNA"/>
</dbReference>
<evidence type="ECO:0000256" key="1">
    <source>
        <dbReference type="ARBA" id="ARBA00022741"/>
    </source>
</evidence>
<feature type="binding site" evidence="3">
    <location>
        <position position="93"/>
    </location>
    <ligand>
        <name>GTP</name>
        <dbReference type="ChEBI" id="CHEBI:37565"/>
    </ligand>
</feature>
<dbReference type="EMBL" id="CAMXCT030006510">
    <property type="protein sequence ID" value="CAL4802289.1"/>
    <property type="molecule type" value="Genomic_DNA"/>
</dbReference>
<dbReference type="GO" id="GO:0005525">
    <property type="term" value="F:GTP binding"/>
    <property type="evidence" value="ECO:0007669"/>
    <property type="project" value="UniProtKB-KW"/>
</dbReference>
<dbReference type="GO" id="GO:0003924">
    <property type="term" value="F:GTPase activity"/>
    <property type="evidence" value="ECO:0007669"/>
    <property type="project" value="InterPro"/>
</dbReference>
<evidence type="ECO:0000313" key="6">
    <source>
        <dbReference type="EMBL" id="CAL4802289.1"/>
    </source>
</evidence>
<keyword evidence="4" id="KW-0460">Magnesium</keyword>
<evidence type="ECO:0000256" key="4">
    <source>
        <dbReference type="PIRSR" id="PIRSR606689-2"/>
    </source>
</evidence>
<dbReference type="OrthoDB" id="407084at2759"/>
<organism evidence="5">
    <name type="scientific">Cladocopium goreaui</name>
    <dbReference type="NCBI Taxonomy" id="2562237"/>
    <lineage>
        <taxon>Eukaryota</taxon>
        <taxon>Sar</taxon>
        <taxon>Alveolata</taxon>
        <taxon>Dinophyceae</taxon>
        <taxon>Suessiales</taxon>
        <taxon>Symbiodiniaceae</taxon>
        <taxon>Cladocopium</taxon>
    </lineage>
</organism>
<keyword evidence="2 3" id="KW-0342">GTP-binding</keyword>
<keyword evidence="1 3" id="KW-0547">Nucleotide-binding</keyword>
<gene>
    <name evidence="5" type="ORF">C1SCF055_LOCUS39833</name>
</gene>
<evidence type="ECO:0000313" key="7">
    <source>
        <dbReference type="Proteomes" id="UP001152797"/>
    </source>
</evidence>
<accession>A0A9P1DQW4</accession>
<comment type="caution">
    <text evidence="5">The sequence shown here is derived from an EMBL/GenBank/DDBJ whole genome shotgun (WGS) entry which is preliminary data.</text>
</comment>
<dbReference type="SMART" id="SM00177">
    <property type="entry name" value="ARF"/>
    <property type="match status" value="1"/>
</dbReference>